<accession>A0A1M5Z6M6</accession>
<gene>
    <name evidence="3" type="ORF">VA7868_02351</name>
</gene>
<keyword evidence="2" id="KW-0812">Transmembrane</keyword>
<evidence type="ECO:0000256" key="2">
    <source>
        <dbReference type="SAM" id="Phobius"/>
    </source>
</evidence>
<dbReference type="EMBL" id="FQXZ01000023">
    <property type="protein sequence ID" value="SHI19814.1"/>
    <property type="molecule type" value="Genomic_DNA"/>
</dbReference>
<dbReference type="STRING" id="1216006.VA7868_02351"/>
<reference evidence="3 4" key="1">
    <citation type="submission" date="2016-11" db="EMBL/GenBank/DDBJ databases">
        <authorList>
            <person name="Jaros S."/>
            <person name="Januszkiewicz K."/>
            <person name="Wedrychowicz H."/>
        </authorList>
    </citation>
    <scope>NUCLEOTIDE SEQUENCE [LARGE SCALE GENOMIC DNA]</scope>
    <source>
        <strain evidence="3 4">CECT 7868</strain>
    </source>
</reference>
<name>A0A1M5Z6M6_9VIBR</name>
<protein>
    <submittedName>
        <fullName evidence="3">Uncharacterized protein</fullName>
    </submittedName>
</protein>
<evidence type="ECO:0000313" key="3">
    <source>
        <dbReference type="EMBL" id="SHI19814.1"/>
    </source>
</evidence>
<keyword evidence="1" id="KW-0175">Coiled coil</keyword>
<feature type="transmembrane region" description="Helical" evidence="2">
    <location>
        <begin position="30"/>
        <end position="49"/>
    </location>
</feature>
<keyword evidence="2" id="KW-1133">Transmembrane helix</keyword>
<proteinExistence type="predicted"/>
<feature type="coiled-coil region" evidence="1">
    <location>
        <begin position="75"/>
        <end position="102"/>
    </location>
</feature>
<keyword evidence="2" id="KW-0472">Membrane</keyword>
<evidence type="ECO:0000313" key="4">
    <source>
        <dbReference type="Proteomes" id="UP000184608"/>
    </source>
</evidence>
<evidence type="ECO:0000256" key="1">
    <source>
        <dbReference type="SAM" id="Coils"/>
    </source>
</evidence>
<dbReference type="AlphaFoldDB" id="A0A1M5Z6M6"/>
<keyword evidence="4" id="KW-1185">Reference proteome</keyword>
<dbReference type="Proteomes" id="UP000184608">
    <property type="component" value="Unassembled WGS sequence"/>
</dbReference>
<dbReference type="RefSeq" id="WP_073604021.1">
    <property type="nucleotide sequence ID" value="NZ_FQXZ01000023.1"/>
</dbReference>
<organism evidence="3 4">
    <name type="scientific">Vibrio aerogenes CECT 7868</name>
    <dbReference type="NCBI Taxonomy" id="1216006"/>
    <lineage>
        <taxon>Bacteria</taxon>
        <taxon>Pseudomonadati</taxon>
        <taxon>Pseudomonadota</taxon>
        <taxon>Gammaproteobacteria</taxon>
        <taxon>Vibrionales</taxon>
        <taxon>Vibrionaceae</taxon>
        <taxon>Vibrio</taxon>
    </lineage>
</organism>
<dbReference type="OrthoDB" id="7066416at2"/>
<sequence length="108" mass="12388">MTHKKPTDQAHQQSSGLDIHKRSMDAVPRWALAICAVLLVLSFAIRQIGLDITTPLNKIMAAYAARIENRSLAEHKKLSRETHHLEDKINRLEIRVTRLEHQHPVMVK</sequence>